<evidence type="ECO:0000313" key="2">
    <source>
        <dbReference type="WBParaSite" id="ALUE_0000356701-mRNA-1"/>
    </source>
</evidence>
<keyword evidence="1" id="KW-1185">Reference proteome</keyword>
<organism evidence="1 2">
    <name type="scientific">Ascaris lumbricoides</name>
    <name type="common">Giant roundworm</name>
    <dbReference type="NCBI Taxonomy" id="6252"/>
    <lineage>
        <taxon>Eukaryota</taxon>
        <taxon>Metazoa</taxon>
        <taxon>Ecdysozoa</taxon>
        <taxon>Nematoda</taxon>
        <taxon>Chromadorea</taxon>
        <taxon>Rhabditida</taxon>
        <taxon>Spirurina</taxon>
        <taxon>Ascaridomorpha</taxon>
        <taxon>Ascaridoidea</taxon>
        <taxon>Ascarididae</taxon>
        <taxon>Ascaris</taxon>
    </lineage>
</organism>
<reference evidence="2" key="1">
    <citation type="submission" date="2017-02" db="UniProtKB">
        <authorList>
            <consortium name="WormBaseParasite"/>
        </authorList>
    </citation>
    <scope>IDENTIFICATION</scope>
</reference>
<protein>
    <submittedName>
        <fullName evidence="2">Ovule protein</fullName>
    </submittedName>
</protein>
<name>A0A0M3HP25_ASCLU</name>
<dbReference type="WBParaSite" id="ALUE_0000356701-mRNA-1">
    <property type="protein sequence ID" value="ALUE_0000356701-mRNA-1"/>
    <property type="gene ID" value="ALUE_0000356701"/>
</dbReference>
<sequence length="88" mass="9903">MLFNAMKATGCSYLHLSTSPFVSFSLRFISYLRCTNILQLKPCSKLPTSCLCSVMPATFTKQEILLIWGDLSRLTINARLTQLTSDSY</sequence>
<dbReference type="Proteomes" id="UP000036681">
    <property type="component" value="Unplaced"/>
</dbReference>
<proteinExistence type="predicted"/>
<dbReference type="AlphaFoldDB" id="A0A0M3HP25"/>
<accession>A0A0M3HP25</accession>
<evidence type="ECO:0000313" key="1">
    <source>
        <dbReference type="Proteomes" id="UP000036681"/>
    </source>
</evidence>